<dbReference type="Pfam" id="PF13692">
    <property type="entry name" value="Glyco_trans_1_4"/>
    <property type="match status" value="1"/>
</dbReference>
<dbReference type="InterPro" id="IPR028098">
    <property type="entry name" value="Glyco_trans_4-like_N"/>
</dbReference>
<evidence type="ECO:0000256" key="2">
    <source>
        <dbReference type="ARBA" id="ARBA00022679"/>
    </source>
</evidence>
<dbReference type="EMBL" id="DTKJ01000040">
    <property type="protein sequence ID" value="HGZ11592.1"/>
    <property type="molecule type" value="Genomic_DNA"/>
</dbReference>
<sequence length="391" mass="43041">MAGRTQPIRVVHLITSLNVGGGQMDLYKAVTRFDPGKLASVVISMVTPGKIGNLLEKRGVPVWSLGMCPGSPHPLALWRLTKMLRQFRPHILQTWLYHADLLGYLAGRWAGVPIILWNLLQSHMDFRQYRRTTEVTVRLCAHLSRGVKKILVNSVAGIKAHARLGYDPGRMVLVPNGYEVDRFKPDPESYQEVRRELGLSPDTPIVGHLARFDPQKDQATFLKAAQQVVVEHPQVAILMGGNGVTAENPAFARLLRDHPLPGDRVRLLGERHDMPRLLAALDLLVSSSAFGEGHPNVVGEAMCCGVPCVVTDVGDCALMVGDTGLVVPPSDPGALAQAIGEALSWKDPERRGRGQAARERISRRYEINRITARRESLYLELAARYLPPGGN</sequence>
<feature type="domain" description="Glycosyltransferase subfamily 4-like N-terminal" evidence="3">
    <location>
        <begin position="55"/>
        <end position="177"/>
    </location>
</feature>
<dbReference type="PANTHER" id="PTHR12526:SF510">
    <property type="entry name" value="D-INOSITOL 3-PHOSPHATE GLYCOSYLTRANSFERASE"/>
    <property type="match status" value="1"/>
</dbReference>
<keyword evidence="1" id="KW-0328">Glycosyltransferase</keyword>
<organism evidence="4">
    <name type="scientific">Desulfobacca acetoxidans</name>
    <dbReference type="NCBI Taxonomy" id="60893"/>
    <lineage>
        <taxon>Bacteria</taxon>
        <taxon>Pseudomonadati</taxon>
        <taxon>Thermodesulfobacteriota</taxon>
        <taxon>Desulfobaccia</taxon>
        <taxon>Desulfobaccales</taxon>
        <taxon>Desulfobaccaceae</taxon>
        <taxon>Desulfobacca</taxon>
    </lineage>
</organism>
<dbReference type="SUPFAM" id="SSF53756">
    <property type="entry name" value="UDP-Glycosyltransferase/glycogen phosphorylase"/>
    <property type="match status" value="1"/>
</dbReference>
<evidence type="ECO:0000256" key="1">
    <source>
        <dbReference type="ARBA" id="ARBA00022676"/>
    </source>
</evidence>
<name>A0A7C5AM98_9BACT</name>
<keyword evidence="2 4" id="KW-0808">Transferase</keyword>
<gene>
    <name evidence="4" type="ORF">ENW48_05195</name>
</gene>
<dbReference type="Pfam" id="PF13579">
    <property type="entry name" value="Glyco_trans_4_4"/>
    <property type="match status" value="1"/>
</dbReference>
<dbReference type="AlphaFoldDB" id="A0A7C5AM98"/>
<evidence type="ECO:0000313" key="4">
    <source>
        <dbReference type="EMBL" id="HGZ11592.1"/>
    </source>
</evidence>
<proteinExistence type="predicted"/>
<accession>A0A7C5AM98</accession>
<protein>
    <submittedName>
        <fullName evidence="4">Glycosyltransferase</fullName>
    </submittedName>
</protein>
<dbReference type="PANTHER" id="PTHR12526">
    <property type="entry name" value="GLYCOSYLTRANSFERASE"/>
    <property type="match status" value="1"/>
</dbReference>
<dbReference type="Gene3D" id="3.40.50.2000">
    <property type="entry name" value="Glycogen Phosphorylase B"/>
    <property type="match status" value="2"/>
</dbReference>
<reference evidence="4" key="1">
    <citation type="journal article" date="2020" name="mSystems">
        <title>Genome- and Community-Level Interaction Insights into Carbon Utilization and Element Cycling Functions of Hydrothermarchaeota in Hydrothermal Sediment.</title>
        <authorList>
            <person name="Zhou Z."/>
            <person name="Liu Y."/>
            <person name="Xu W."/>
            <person name="Pan J."/>
            <person name="Luo Z.H."/>
            <person name="Li M."/>
        </authorList>
    </citation>
    <scope>NUCLEOTIDE SEQUENCE [LARGE SCALE GENOMIC DNA]</scope>
    <source>
        <strain evidence="4">SpSt-853</strain>
    </source>
</reference>
<dbReference type="GO" id="GO:0016757">
    <property type="term" value="F:glycosyltransferase activity"/>
    <property type="evidence" value="ECO:0007669"/>
    <property type="project" value="UniProtKB-KW"/>
</dbReference>
<comment type="caution">
    <text evidence="4">The sequence shown here is derived from an EMBL/GenBank/DDBJ whole genome shotgun (WGS) entry which is preliminary data.</text>
</comment>
<evidence type="ECO:0000259" key="3">
    <source>
        <dbReference type="Pfam" id="PF13579"/>
    </source>
</evidence>